<accession>A0AAD2AJV9</accession>
<evidence type="ECO:0008006" key="6">
    <source>
        <dbReference type="Google" id="ProtNLM"/>
    </source>
</evidence>
<feature type="compositionally biased region" description="Low complexity" evidence="3">
    <location>
        <begin position="1195"/>
        <end position="1206"/>
    </location>
</feature>
<organism evidence="4 5">
    <name type="scientific">Fraxinus pennsylvanica</name>
    <dbReference type="NCBI Taxonomy" id="56036"/>
    <lineage>
        <taxon>Eukaryota</taxon>
        <taxon>Viridiplantae</taxon>
        <taxon>Streptophyta</taxon>
        <taxon>Embryophyta</taxon>
        <taxon>Tracheophyta</taxon>
        <taxon>Spermatophyta</taxon>
        <taxon>Magnoliopsida</taxon>
        <taxon>eudicotyledons</taxon>
        <taxon>Gunneridae</taxon>
        <taxon>Pentapetalae</taxon>
        <taxon>asterids</taxon>
        <taxon>lamiids</taxon>
        <taxon>Lamiales</taxon>
        <taxon>Oleaceae</taxon>
        <taxon>Oleeae</taxon>
        <taxon>Fraxinus</taxon>
    </lineage>
</organism>
<feature type="compositionally biased region" description="Polar residues" evidence="3">
    <location>
        <begin position="1216"/>
        <end position="1236"/>
    </location>
</feature>
<comment type="similarity">
    <text evidence="1">Belongs to the TCP11 family.</text>
</comment>
<feature type="compositionally biased region" description="Basic and acidic residues" evidence="3">
    <location>
        <begin position="1117"/>
        <end position="1130"/>
    </location>
</feature>
<evidence type="ECO:0000256" key="1">
    <source>
        <dbReference type="ARBA" id="ARBA00010954"/>
    </source>
</evidence>
<feature type="compositionally biased region" description="Basic and acidic residues" evidence="3">
    <location>
        <begin position="1240"/>
        <end position="1252"/>
    </location>
</feature>
<dbReference type="Proteomes" id="UP000834106">
    <property type="component" value="Chromosome 23"/>
</dbReference>
<dbReference type="AlphaFoldDB" id="A0AAD2AJV9"/>
<evidence type="ECO:0000256" key="3">
    <source>
        <dbReference type="SAM" id="MobiDB-lite"/>
    </source>
</evidence>
<evidence type="ECO:0000313" key="4">
    <source>
        <dbReference type="EMBL" id="CAI9786975.1"/>
    </source>
</evidence>
<protein>
    <recommendedName>
        <fullName evidence="6">T-complex protein 11</fullName>
    </recommendedName>
</protein>
<dbReference type="InterPro" id="IPR008862">
    <property type="entry name" value="Tcp11"/>
</dbReference>
<dbReference type="PANTHER" id="PTHR12832:SF36">
    <property type="entry name" value="T-COMPLEX PROTEIN 11"/>
    <property type="match status" value="1"/>
</dbReference>
<feature type="region of interest" description="Disordered" evidence="3">
    <location>
        <begin position="1117"/>
        <end position="1252"/>
    </location>
</feature>
<gene>
    <name evidence="4" type="ORF">FPE_LOCUS34405</name>
</gene>
<evidence type="ECO:0000313" key="5">
    <source>
        <dbReference type="Proteomes" id="UP000834106"/>
    </source>
</evidence>
<evidence type="ECO:0000256" key="2">
    <source>
        <dbReference type="SAM" id="Coils"/>
    </source>
</evidence>
<reference evidence="4" key="1">
    <citation type="submission" date="2023-05" db="EMBL/GenBank/DDBJ databases">
        <authorList>
            <person name="Huff M."/>
        </authorList>
    </citation>
    <scope>NUCLEOTIDE SEQUENCE</scope>
</reference>
<dbReference type="GO" id="GO:0007165">
    <property type="term" value="P:signal transduction"/>
    <property type="evidence" value="ECO:0007669"/>
    <property type="project" value="TreeGrafter"/>
</dbReference>
<dbReference type="Pfam" id="PF05794">
    <property type="entry name" value="Tcp11"/>
    <property type="match status" value="1"/>
</dbReference>
<proteinExistence type="inferred from homology"/>
<dbReference type="EMBL" id="OU503058">
    <property type="protein sequence ID" value="CAI9786975.1"/>
    <property type="molecule type" value="Genomic_DNA"/>
</dbReference>
<name>A0AAD2AJV9_9LAMI</name>
<sequence>MSTSEIKSDGTALYISLTDDNAASSHTPKLPSRLRRRLLECKSPPVSAQDIDAKLRDANLRRQQFYASLSSKARTKTISRACSSLQEKVIGGQLETKLNAAEQKRLSILNDIKGRLARMDELRQAAKNGVEMGFMRKCNELGVKVKSRVHQAEVNRMVLLKVCRQHRAAKRERAVQSLMRKLNQESKYKECVRAAIHQKRAAAEKKRLGLLEAEKCRARARSLKVLRVANSICSQRETVRNKLKEQLEDRLQRLKGTTHDLAKAYASLEINRKSVDLMPFERLAMLIESGATIQTAKALLDRLESRIAIRQETGSANNNFHLENIKHLLKRVAMLGKNVGTPNASGSTGVKKIGSRSSVPNGSTRLHRYPVRIFLCAYMILGHPDVIFSGKGENETSLAEAAETFIKEFELLVRIILEGHIQFTLKESGLPTAGQLKFSSQLETFDKAWCSYLYCFVMWKVKDVKSLEEDLVRAACDLEALRIQTCEQIPGRDNGDHKLMKVFLDQVSENLKLLQLKIQQLSGNAGLERMESALSDTRTRFIDVMVLASSLASSSDHGFSSAVGSSQSSSICDSRDDNVVEGHNRVGDIVPSLSKGDDSLFGEIGSATHSVLDDHLSTSSRLVKDNEMLVNEIVHGIDSGLVDGLNVTNDDLGSIKTKVRDTMEKAFWDGVMESLKHDNPDYSWVIKLIQEVRDELIEMAPSGWRQEIDQSIDMDILSQVLKSRTLDMEYLGRILEFALVTLQKLSAPAKEDELKSTHYKLLKELTEISQAGDISTASFATLVIRGLRNVLQQIQELKHDINKARIKMLQPLIKGPAGYEYIRSAFANHYGSPIDGPRSLPFVKQWLSAVMVESDQIWDELLDSLSALGLSNGRYSQEPSPTMLRTGGTILRTSIFNVPPNTVAEAEQPECSGEKLDLLLRLGLLKLVSDVEGLTVEMLPETFKLNLFRLRSIQSQLQKIIVICTSILVLRQTLVSEHLVISLKDMENVIFNSVKHLSELFDRSEDVGLSKIVETISWSPECEDPEKTRARKEVMANMLGRSLRAGDDIFTRVSRSVNLAARGVVLGGTGAKGRQLAEMALKRVGAALLIDKVMDAARGLVVMANVSARVHGDWKKQLQAEAESPLRQRPPDGAPRSPGIAKIHQEQGPRSRTAHHSLHNRGWPILPPAVPLSAGRPYRHRGEHPNKSTAPQRNPTLTPSLSLLLPETPPPHHKSNTTARPTPTQTHHPSCATNPNTTHTETKQQKGKEKKE</sequence>
<dbReference type="PANTHER" id="PTHR12832">
    <property type="entry name" value="TESTIS-SPECIFIC PROTEIN PBS13 T-COMPLEX 11"/>
    <property type="match status" value="1"/>
</dbReference>
<keyword evidence="5" id="KW-1185">Reference proteome</keyword>
<feature type="coiled-coil region" evidence="2">
    <location>
        <begin position="464"/>
        <end position="524"/>
    </location>
</feature>
<keyword evidence="2" id="KW-0175">Coiled coil</keyword>